<feature type="region of interest" description="Disordered" evidence="3">
    <location>
        <begin position="137"/>
        <end position="183"/>
    </location>
</feature>
<proteinExistence type="predicted"/>
<dbReference type="Ensembl" id="ENSOANT00000062223.1">
    <property type="protein sequence ID" value="ENSOANP00000037325.1"/>
    <property type="gene ID" value="ENSOANG00000048361.1"/>
</dbReference>
<dbReference type="SMART" id="SM00406">
    <property type="entry name" value="IGv"/>
    <property type="match status" value="1"/>
</dbReference>
<evidence type="ECO:0000259" key="5">
    <source>
        <dbReference type="PROSITE" id="PS50835"/>
    </source>
</evidence>
<dbReference type="Gene3D" id="2.60.40.10">
    <property type="entry name" value="Immunoglobulins"/>
    <property type="match status" value="1"/>
</dbReference>
<dbReference type="InterPro" id="IPR013783">
    <property type="entry name" value="Ig-like_fold"/>
</dbReference>
<protein>
    <recommendedName>
        <fullName evidence="5">Ig-like domain-containing protein</fullName>
    </recommendedName>
</protein>
<feature type="signal peptide" evidence="4">
    <location>
        <begin position="1"/>
        <end position="21"/>
    </location>
</feature>
<evidence type="ECO:0000256" key="3">
    <source>
        <dbReference type="SAM" id="MobiDB-lite"/>
    </source>
</evidence>
<dbReference type="InterPro" id="IPR003599">
    <property type="entry name" value="Ig_sub"/>
</dbReference>
<evidence type="ECO:0000256" key="2">
    <source>
        <dbReference type="ARBA" id="ARBA00022859"/>
    </source>
</evidence>
<dbReference type="GO" id="GO:0005886">
    <property type="term" value="C:plasma membrane"/>
    <property type="evidence" value="ECO:0000318"/>
    <property type="project" value="GO_Central"/>
</dbReference>
<sequence length="183" mass="19650">MSPGPLWLVVICLLRAGPADAGVTQTTRHLVTGRGQNVTLRCKPITGHPYVYWYQQQAGRGLHFLIYFQNSKTMDESGLPNDRFSATNQDSSSKLSVQNAEPGDSARYFCASSVSTALGPRPCSIHKPPACTKRVGRWESTRGGLGGRGMKTSAIPTESWTAPPAPPPPCPGHPLPHPTSICS</sequence>
<feature type="domain" description="Ig-like" evidence="5">
    <location>
        <begin position="18"/>
        <end position="126"/>
    </location>
</feature>
<organism evidence="6 7">
    <name type="scientific">Ornithorhynchus anatinus</name>
    <name type="common">Duckbill platypus</name>
    <dbReference type="NCBI Taxonomy" id="9258"/>
    <lineage>
        <taxon>Eukaryota</taxon>
        <taxon>Metazoa</taxon>
        <taxon>Chordata</taxon>
        <taxon>Craniata</taxon>
        <taxon>Vertebrata</taxon>
        <taxon>Euteleostomi</taxon>
        <taxon>Mammalia</taxon>
        <taxon>Monotremata</taxon>
        <taxon>Ornithorhynchidae</taxon>
        <taxon>Ornithorhynchus</taxon>
    </lineage>
</organism>
<dbReference type="InterPro" id="IPR050413">
    <property type="entry name" value="TCR_beta_variable"/>
</dbReference>
<feature type="compositionally biased region" description="Polar residues" evidence="3">
    <location>
        <begin position="84"/>
        <end position="99"/>
    </location>
</feature>
<reference evidence="6 7" key="1">
    <citation type="journal article" date="2008" name="Nature">
        <title>Genome analysis of the platypus reveals unique signatures of evolution.</title>
        <authorList>
            <person name="Warren W.C."/>
            <person name="Hillier L.W."/>
            <person name="Marshall Graves J.A."/>
            <person name="Birney E."/>
            <person name="Ponting C.P."/>
            <person name="Grutzner F."/>
            <person name="Belov K."/>
            <person name="Miller W."/>
            <person name="Clarke L."/>
            <person name="Chinwalla A.T."/>
            <person name="Yang S.P."/>
            <person name="Heger A."/>
            <person name="Locke D.P."/>
            <person name="Miethke P."/>
            <person name="Waters P.D."/>
            <person name="Veyrunes F."/>
            <person name="Fulton L."/>
            <person name="Fulton B."/>
            <person name="Graves T."/>
            <person name="Wallis J."/>
            <person name="Puente X.S."/>
            <person name="Lopez-Otin C."/>
            <person name="Ordonez G.R."/>
            <person name="Eichler E.E."/>
            <person name="Chen L."/>
            <person name="Cheng Z."/>
            <person name="Deakin J.E."/>
            <person name="Alsop A."/>
            <person name="Thompson K."/>
            <person name="Kirby P."/>
            <person name="Papenfuss A.T."/>
            <person name="Wakefield M.J."/>
            <person name="Olender T."/>
            <person name="Lancet D."/>
            <person name="Huttley G.A."/>
            <person name="Smit A.F."/>
            <person name="Pask A."/>
            <person name="Temple-Smith P."/>
            <person name="Batzer M.A."/>
            <person name="Walker J.A."/>
            <person name="Konkel M.K."/>
            <person name="Harris R.S."/>
            <person name="Whittington C.M."/>
            <person name="Wong E.S."/>
            <person name="Gemmell N.J."/>
            <person name="Buschiazzo E."/>
            <person name="Vargas Jentzsch I.M."/>
            <person name="Merkel A."/>
            <person name="Schmitz J."/>
            <person name="Zemann A."/>
            <person name="Churakov G."/>
            <person name="Kriegs J.O."/>
            <person name="Brosius J."/>
            <person name="Murchison E.P."/>
            <person name="Sachidanandam R."/>
            <person name="Smith C."/>
            <person name="Hannon G.J."/>
            <person name="Tsend-Ayush E."/>
            <person name="McMillan D."/>
            <person name="Attenborough R."/>
            <person name="Rens W."/>
            <person name="Ferguson-Smith M."/>
            <person name="Lefevre C.M."/>
            <person name="Sharp J.A."/>
            <person name="Nicholas K.R."/>
            <person name="Ray D.A."/>
            <person name="Kube M."/>
            <person name="Reinhardt R."/>
            <person name="Pringle T.H."/>
            <person name="Taylor J."/>
            <person name="Jones R.C."/>
            <person name="Nixon B."/>
            <person name="Dacheux J.L."/>
            <person name="Niwa H."/>
            <person name="Sekita Y."/>
            <person name="Huang X."/>
            <person name="Stark A."/>
            <person name="Kheradpour P."/>
            <person name="Kellis M."/>
            <person name="Flicek P."/>
            <person name="Chen Y."/>
            <person name="Webber C."/>
            <person name="Hardison R."/>
            <person name="Nelson J."/>
            <person name="Hallsworth-Pepin K."/>
            <person name="Delehaunty K."/>
            <person name="Markovic C."/>
            <person name="Minx P."/>
            <person name="Feng Y."/>
            <person name="Kremitzki C."/>
            <person name="Mitreva M."/>
            <person name="Glasscock J."/>
            <person name="Wylie T."/>
            <person name="Wohldmann P."/>
            <person name="Thiru P."/>
            <person name="Nhan M.N."/>
            <person name="Pohl C.S."/>
            <person name="Smith S.M."/>
            <person name="Hou S."/>
            <person name="Nefedov M."/>
            <person name="de Jong P.J."/>
            <person name="Renfree M.B."/>
            <person name="Mardis E.R."/>
            <person name="Wilson R.K."/>
        </authorList>
    </citation>
    <scope>NUCLEOTIDE SEQUENCE [LARGE SCALE GENOMIC DNA]</scope>
    <source>
        <strain evidence="6 7">Glennie</strain>
    </source>
</reference>
<dbReference type="GeneTree" id="ENSGT00940000162707"/>
<keyword evidence="2" id="KW-0391">Immunity</keyword>
<reference evidence="6" key="3">
    <citation type="submission" date="2025-09" db="UniProtKB">
        <authorList>
            <consortium name="Ensembl"/>
        </authorList>
    </citation>
    <scope>IDENTIFICATION</scope>
    <source>
        <strain evidence="6">Glennie</strain>
    </source>
</reference>
<reference evidence="6" key="2">
    <citation type="submission" date="2025-08" db="UniProtKB">
        <authorList>
            <consortium name="Ensembl"/>
        </authorList>
    </citation>
    <scope>IDENTIFICATION</scope>
    <source>
        <strain evidence="6">Glennie</strain>
    </source>
</reference>
<keyword evidence="1 4" id="KW-0732">Signal</keyword>
<dbReference type="FunCoup" id="A0A6I8N955">
    <property type="interactions" value="485"/>
</dbReference>
<evidence type="ECO:0000256" key="4">
    <source>
        <dbReference type="SAM" id="SignalP"/>
    </source>
</evidence>
<feature type="compositionally biased region" description="Pro residues" evidence="3">
    <location>
        <begin position="163"/>
        <end position="177"/>
    </location>
</feature>
<dbReference type="SUPFAM" id="SSF48726">
    <property type="entry name" value="Immunoglobulin"/>
    <property type="match status" value="1"/>
</dbReference>
<dbReference type="PROSITE" id="PS50835">
    <property type="entry name" value="IG_LIKE"/>
    <property type="match status" value="1"/>
</dbReference>
<feature type="region of interest" description="Disordered" evidence="3">
    <location>
        <begin position="78"/>
        <end position="99"/>
    </location>
</feature>
<dbReference type="InParanoid" id="A0A6I8N955"/>
<dbReference type="PANTHER" id="PTHR23268:SF14">
    <property type="entry name" value="T CELL RECEPTOR BETA VARIABLE 12-3-RELATED"/>
    <property type="match status" value="1"/>
</dbReference>
<dbReference type="GO" id="GO:0002376">
    <property type="term" value="P:immune system process"/>
    <property type="evidence" value="ECO:0007669"/>
    <property type="project" value="UniProtKB-KW"/>
</dbReference>
<dbReference type="InterPro" id="IPR007110">
    <property type="entry name" value="Ig-like_dom"/>
</dbReference>
<evidence type="ECO:0000256" key="1">
    <source>
        <dbReference type="ARBA" id="ARBA00022729"/>
    </source>
</evidence>
<name>A0A6I8N955_ORNAN</name>
<dbReference type="SMART" id="SM00409">
    <property type="entry name" value="IG"/>
    <property type="match status" value="1"/>
</dbReference>
<feature type="chain" id="PRO_5026027789" description="Ig-like domain-containing protein" evidence="4">
    <location>
        <begin position="22"/>
        <end position="183"/>
    </location>
</feature>
<dbReference type="GO" id="GO:0007166">
    <property type="term" value="P:cell surface receptor signaling pathway"/>
    <property type="evidence" value="ECO:0000318"/>
    <property type="project" value="GO_Central"/>
</dbReference>
<accession>A0A6I8N955</accession>
<dbReference type="Proteomes" id="UP000002279">
    <property type="component" value="Chromosome 2"/>
</dbReference>
<dbReference type="OMA" id="CKEACYC"/>
<dbReference type="InterPro" id="IPR013106">
    <property type="entry name" value="Ig_V-set"/>
</dbReference>
<keyword evidence="7" id="KW-1185">Reference proteome</keyword>
<evidence type="ECO:0000313" key="7">
    <source>
        <dbReference type="Proteomes" id="UP000002279"/>
    </source>
</evidence>
<dbReference type="InterPro" id="IPR036179">
    <property type="entry name" value="Ig-like_dom_sf"/>
</dbReference>
<dbReference type="Bgee" id="ENSOANG00000048361">
    <property type="expression patterns" value="Expressed in testis"/>
</dbReference>
<dbReference type="PANTHER" id="PTHR23268">
    <property type="entry name" value="T-CELL RECEPTOR BETA CHAIN"/>
    <property type="match status" value="1"/>
</dbReference>
<dbReference type="AlphaFoldDB" id="A0A6I8N955"/>
<dbReference type="Pfam" id="PF07686">
    <property type="entry name" value="V-set"/>
    <property type="match status" value="1"/>
</dbReference>
<evidence type="ECO:0000313" key="6">
    <source>
        <dbReference type="Ensembl" id="ENSOANP00000037325.1"/>
    </source>
</evidence>